<accession>A0A6J5MWW7</accession>
<organism evidence="1">
    <name type="scientific">uncultured Caudovirales phage</name>
    <dbReference type="NCBI Taxonomy" id="2100421"/>
    <lineage>
        <taxon>Viruses</taxon>
        <taxon>Duplodnaviria</taxon>
        <taxon>Heunggongvirae</taxon>
        <taxon>Uroviricota</taxon>
        <taxon>Caudoviricetes</taxon>
        <taxon>Peduoviridae</taxon>
        <taxon>Maltschvirus</taxon>
        <taxon>Maltschvirus maltsch</taxon>
    </lineage>
</organism>
<gene>
    <name evidence="1" type="ORF">UFOVP574_36</name>
</gene>
<name>A0A6J5MWW7_9CAUD</name>
<reference evidence="1" key="1">
    <citation type="submission" date="2020-04" db="EMBL/GenBank/DDBJ databases">
        <authorList>
            <person name="Chiriac C."/>
            <person name="Salcher M."/>
            <person name="Ghai R."/>
            <person name="Kavagutti S V."/>
        </authorList>
    </citation>
    <scope>NUCLEOTIDE SEQUENCE</scope>
</reference>
<proteinExistence type="predicted"/>
<sequence length="80" mass="8681">MNAASPIDPLYCFKSIPPNAFVMTIDVDGGQFGVSNKSKWRYVSQKAQDGVFLCEIVGGTNCGLRFFLPEGMSGAEKVED</sequence>
<protein>
    <submittedName>
        <fullName evidence="1">Uncharacterized protein</fullName>
    </submittedName>
</protein>
<dbReference type="EMBL" id="LR796549">
    <property type="protein sequence ID" value="CAB4150822.1"/>
    <property type="molecule type" value="Genomic_DNA"/>
</dbReference>
<evidence type="ECO:0000313" key="1">
    <source>
        <dbReference type="EMBL" id="CAB4150822.1"/>
    </source>
</evidence>